<dbReference type="EMBL" id="JBHUMM010000044">
    <property type="protein sequence ID" value="MFD2673435.1"/>
    <property type="molecule type" value="Genomic_DNA"/>
</dbReference>
<dbReference type="PROSITE" id="PS51645">
    <property type="entry name" value="PHR_CRY_ALPHA_BETA"/>
    <property type="match status" value="1"/>
</dbReference>
<sequence length="461" mass="54350">MIIFIHRRDLRVQDLAAFEYIVRTNQPSIHLFILDPFLLRKNRANEHSGRNFLLHLTALKQAYEKWKHPFYILYGSPADIIAEVLDHTSAGEVVAHRDVTPYGKQRDRELKKVVEGKGARWTLLLDHLLMDPADFQSYAHRTEPYKVFTPFFNKWSAYMHTYTPAPYTTHIRHLHPASFHVHDARLHAYEMPEALEQTLKQMEPEAVRLQPEERLTTFLDEALLHYEQRRDRYGHEEATSGISRHLNVGALSIREVYQQMMEYPAHSVWRRQLAWRDFYLYQAMLDPFYFEYEKHYDLEQLSDHHFQAWATAQTGIPIIDAAMTQLNETGEMPNRLRMITAMFFTKNLLCPFPLGETYFRYKLADYDNTLNRGGWLWSSSLGYDASPYFRVMNPVSQSQKFDPDGRYLRKWLPHLAALPDRDIHLPQPRAIVDLKNSRARAIEVYKGILSKAKSNPEQENR</sequence>
<dbReference type="SUPFAM" id="SSF48173">
    <property type="entry name" value="Cryptochrome/photolyase FAD-binding domain"/>
    <property type="match status" value="1"/>
</dbReference>
<dbReference type="PANTHER" id="PTHR11455">
    <property type="entry name" value="CRYPTOCHROME"/>
    <property type="match status" value="1"/>
</dbReference>
<evidence type="ECO:0000313" key="7">
    <source>
        <dbReference type="Proteomes" id="UP001597497"/>
    </source>
</evidence>
<feature type="domain" description="Photolyase/cryptochrome alpha/beta" evidence="5">
    <location>
        <begin position="1"/>
        <end position="129"/>
    </location>
</feature>
<dbReference type="InterPro" id="IPR014729">
    <property type="entry name" value="Rossmann-like_a/b/a_fold"/>
</dbReference>
<dbReference type="Pfam" id="PF00875">
    <property type="entry name" value="DNA_photolyase"/>
    <property type="match status" value="1"/>
</dbReference>
<dbReference type="RefSeq" id="WP_379931023.1">
    <property type="nucleotide sequence ID" value="NZ_JBHUMM010000044.1"/>
</dbReference>
<evidence type="ECO:0000256" key="1">
    <source>
        <dbReference type="ARBA" id="ARBA00001974"/>
    </source>
</evidence>
<reference evidence="7" key="1">
    <citation type="journal article" date="2019" name="Int. J. Syst. Evol. Microbiol.">
        <title>The Global Catalogue of Microorganisms (GCM) 10K type strain sequencing project: providing services to taxonomists for standard genome sequencing and annotation.</title>
        <authorList>
            <consortium name="The Broad Institute Genomics Platform"/>
            <consortium name="The Broad Institute Genome Sequencing Center for Infectious Disease"/>
            <person name="Wu L."/>
            <person name="Ma J."/>
        </authorList>
    </citation>
    <scope>NUCLEOTIDE SEQUENCE [LARGE SCALE GENOMIC DNA]</scope>
    <source>
        <strain evidence="7">KCTC 33676</strain>
    </source>
</reference>
<keyword evidence="3 4" id="KW-0274">FAD</keyword>
<keyword evidence="2 4" id="KW-0285">Flavoprotein</keyword>
<dbReference type="EC" id="4.1.99.3" evidence="6"/>
<protein>
    <submittedName>
        <fullName evidence="6">Cryptochrome/photolyase family protein</fullName>
        <ecNumber evidence="6">4.1.99.3</ecNumber>
    </submittedName>
</protein>
<keyword evidence="4" id="KW-0157">Chromophore</keyword>
<dbReference type="InterPro" id="IPR002081">
    <property type="entry name" value="Cryptochrome/DNA_photolyase_1"/>
</dbReference>
<evidence type="ECO:0000256" key="4">
    <source>
        <dbReference type="RuleBase" id="RU004182"/>
    </source>
</evidence>
<dbReference type="SUPFAM" id="SSF52425">
    <property type="entry name" value="Cryptochrome/photolyase, N-terminal domain"/>
    <property type="match status" value="1"/>
</dbReference>
<comment type="similarity">
    <text evidence="4">Belongs to the DNA photolyase family.</text>
</comment>
<evidence type="ECO:0000256" key="3">
    <source>
        <dbReference type="ARBA" id="ARBA00022827"/>
    </source>
</evidence>
<gene>
    <name evidence="6" type="ORF">ACFSUC_17955</name>
</gene>
<evidence type="ECO:0000259" key="5">
    <source>
        <dbReference type="PROSITE" id="PS51645"/>
    </source>
</evidence>
<dbReference type="PANTHER" id="PTHR11455:SF9">
    <property type="entry name" value="CRYPTOCHROME CIRCADIAN CLOCK 5 ISOFORM X1"/>
    <property type="match status" value="1"/>
</dbReference>
<keyword evidence="6" id="KW-0456">Lyase</keyword>
<evidence type="ECO:0000256" key="2">
    <source>
        <dbReference type="ARBA" id="ARBA00022630"/>
    </source>
</evidence>
<dbReference type="Proteomes" id="UP001597497">
    <property type="component" value="Unassembled WGS sequence"/>
</dbReference>
<comment type="caution">
    <text evidence="6">The sequence shown here is derived from an EMBL/GenBank/DDBJ whole genome shotgun (WGS) entry which is preliminary data.</text>
</comment>
<dbReference type="Gene3D" id="1.25.40.80">
    <property type="match status" value="1"/>
</dbReference>
<dbReference type="InterPro" id="IPR036134">
    <property type="entry name" value="Crypto/Photolyase_FAD-like_sf"/>
</dbReference>
<organism evidence="6 7">
    <name type="scientific">Marinicrinis sediminis</name>
    <dbReference type="NCBI Taxonomy" id="1652465"/>
    <lineage>
        <taxon>Bacteria</taxon>
        <taxon>Bacillati</taxon>
        <taxon>Bacillota</taxon>
        <taxon>Bacilli</taxon>
        <taxon>Bacillales</taxon>
        <taxon>Paenibacillaceae</taxon>
    </lineage>
</organism>
<dbReference type="InterPro" id="IPR005101">
    <property type="entry name" value="Cryptochr/Photolyase_FAD-bd"/>
</dbReference>
<comment type="cofactor">
    <cofactor evidence="1">
        <name>FAD</name>
        <dbReference type="ChEBI" id="CHEBI:57692"/>
    </cofactor>
</comment>
<dbReference type="Pfam" id="PF03441">
    <property type="entry name" value="FAD_binding_7"/>
    <property type="match status" value="1"/>
</dbReference>
<dbReference type="Gene3D" id="1.10.579.10">
    <property type="entry name" value="DNA Cyclobutane Dipyrimidine Photolyase, subunit A, domain 3"/>
    <property type="match status" value="1"/>
</dbReference>
<dbReference type="PRINTS" id="PR00147">
    <property type="entry name" value="DNAPHOTLYASE"/>
</dbReference>
<proteinExistence type="inferred from homology"/>
<dbReference type="InterPro" id="IPR036155">
    <property type="entry name" value="Crypto/Photolyase_N_sf"/>
</dbReference>
<keyword evidence="7" id="KW-1185">Reference proteome</keyword>
<accession>A0ABW5RED5</accession>
<dbReference type="Gene3D" id="3.40.50.620">
    <property type="entry name" value="HUPs"/>
    <property type="match status" value="1"/>
</dbReference>
<dbReference type="InterPro" id="IPR006050">
    <property type="entry name" value="DNA_photolyase_N"/>
</dbReference>
<evidence type="ECO:0000313" key="6">
    <source>
        <dbReference type="EMBL" id="MFD2673435.1"/>
    </source>
</evidence>
<dbReference type="GO" id="GO:0003904">
    <property type="term" value="F:deoxyribodipyrimidine photo-lyase activity"/>
    <property type="evidence" value="ECO:0007669"/>
    <property type="project" value="UniProtKB-EC"/>
</dbReference>
<name>A0ABW5RED5_9BACL</name>